<evidence type="ECO:0000259" key="4">
    <source>
        <dbReference type="Pfam" id="PF25449"/>
    </source>
</evidence>
<organism evidence="5 6">
    <name type="scientific">Microctonus aethiopoides</name>
    <dbReference type="NCBI Taxonomy" id="144406"/>
    <lineage>
        <taxon>Eukaryota</taxon>
        <taxon>Metazoa</taxon>
        <taxon>Ecdysozoa</taxon>
        <taxon>Arthropoda</taxon>
        <taxon>Hexapoda</taxon>
        <taxon>Insecta</taxon>
        <taxon>Pterygota</taxon>
        <taxon>Neoptera</taxon>
        <taxon>Endopterygota</taxon>
        <taxon>Hymenoptera</taxon>
        <taxon>Apocrita</taxon>
        <taxon>Ichneumonoidea</taxon>
        <taxon>Braconidae</taxon>
        <taxon>Euphorinae</taxon>
        <taxon>Microctonus</taxon>
    </lineage>
</organism>
<feature type="coiled-coil region" evidence="2">
    <location>
        <begin position="249"/>
        <end position="286"/>
    </location>
</feature>
<dbReference type="EMBL" id="JAQQBS010000001">
    <property type="protein sequence ID" value="KAK0176084.1"/>
    <property type="molecule type" value="Genomic_DNA"/>
</dbReference>
<dbReference type="InterPro" id="IPR025066">
    <property type="entry name" value="CCDC174-like"/>
</dbReference>
<reference evidence="5" key="2">
    <citation type="submission" date="2023-03" db="EMBL/GenBank/DDBJ databases">
        <authorList>
            <person name="Inwood S.N."/>
            <person name="Skelly J.G."/>
            <person name="Guhlin J."/>
            <person name="Harrop T.W.R."/>
            <person name="Goldson S.G."/>
            <person name="Dearden P.K."/>
        </authorList>
    </citation>
    <scope>NUCLEOTIDE SEQUENCE</scope>
    <source>
        <strain evidence="5">Irish</strain>
        <tissue evidence="5">Whole body</tissue>
    </source>
</reference>
<dbReference type="GO" id="GO:0005634">
    <property type="term" value="C:nucleus"/>
    <property type="evidence" value="ECO:0007669"/>
    <property type="project" value="TreeGrafter"/>
</dbReference>
<evidence type="ECO:0000256" key="3">
    <source>
        <dbReference type="SAM" id="MobiDB-lite"/>
    </source>
</evidence>
<dbReference type="Pfam" id="PF25449">
    <property type="entry name" value="CCDC174_GRSR"/>
    <property type="match status" value="1"/>
</dbReference>
<protein>
    <recommendedName>
        <fullName evidence="4">CCDC174 alpha/beta GRSR domain-containing protein</fullName>
    </recommendedName>
</protein>
<evidence type="ECO:0000256" key="1">
    <source>
        <dbReference type="ARBA" id="ARBA00023054"/>
    </source>
</evidence>
<sequence>MNTSKKININVSSLVGLKAELLRKHTEVKDAKAKIDTSKPALVNKTKVKKKKVNVKDNEVKKIENITEIEDVETLKKSKYMLLAKAKLYDKLKKNREEGNDNYLVDFQNKNYESSGESSVEEDDYEDSNLDPEEDWVDYKDCFGRTRRCLRKDLPRMKEKDSLIEREITKKSHTEEIEEHIQPPVFIPPEKEPEIEIMRKKWEEQTEKLTKKSDIHYQDILFDEARAHGVGYYAFSQDEEERTKQQLNLTKIRKETEQKQKELKEMQDLKNKMEENRLKTARIRARVRAGLPPEPTEEEIENNSPNNESTVNNENTESKSPKNDELVEQDLTKANDKNSLMVVEDKIKAFGELLGKRLPWRELSQDEWIDKRRKDRHGEFAPVYDNFKRGEKLMATRHNQLITSSNDADDPLRIKAGGPEPTDFWESSAPSNIEDDDNTAVELDKSDKTSVSGQSTNPMNLTESPPFIQSVPPPLFNPSVPPPSINSDVLSLPIPAVNSTVIPLAPVFYPVPYPSFTNPSISSQVTLNDLQNTEINHGCPMESTDSDDSDIIGPMPPPPPSSSSTKDDDILARIPLPDQPPPPPTIRESSSNYSNKQSENHSTNANIDKIEAGLKYLRRKFETNDGS</sequence>
<keyword evidence="6" id="KW-1185">Reference proteome</keyword>
<proteinExistence type="predicted"/>
<comment type="caution">
    <text evidence="5">The sequence shown here is derived from an EMBL/GenBank/DDBJ whole genome shotgun (WGS) entry which is preliminary data.</text>
</comment>
<dbReference type="PANTHER" id="PTHR15885:SF1">
    <property type="entry name" value="COILED-COIL DOMAIN-CONTAINING PROTEIN 174"/>
    <property type="match status" value="1"/>
</dbReference>
<feature type="compositionally biased region" description="Low complexity" evidence="3">
    <location>
        <begin position="302"/>
        <end position="315"/>
    </location>
</feature>
<dbReference type="PANTHER" id="PTHR15885">
    <property type="entry name" value="COILED-COIL DOMAIN-CONTAINING PROTEIN 174"/>
    <property type="match status" value="1"/>
</dbReference>
<gene>
    <name evidence="5" type="ORF">PV328_000253</name>
</gene>
<dbReference type="Proteomes" id="UP001168990">
    <property type="component" value="Unassembled WGS sequence"/>
</dbReference>
<feature type="compositionally biased region" description="Acidic residues" evidence="3">
    <location>
        <begin position="119"/>
        <end position="130"/>
    </location>
</feature>
<feature type="domain" description="CCDC174 alpha/beta GRSR" evidence="4">
    <location>
        <begin position="136"/>
        <end position="162"/>
    </location>
</feature>
<feature type="region of interest" description="Disordered" evidence="3">
    <location>
        <begin position="105"/>
        <end position="130"/>
    </location>
</feature>
<evidence type="ECO:0000313" key="5">
    <source>
        <dbReference type="EMBL" id="KAK0176084.1"/>
    </source>
</evidence>
<feature type="region of interest" description="Disordered" evidence="3">
    <location>
        <begin position="287"/>
        <end position="324"/>
    </location>
</feature>
<keyword evidence="1 2" id="KW-0175">Coiled coil</keyword>
<feature type="compositionally biased region" description="Polar residues" evidence="3">
    <location>
        <begin position="449"/>
        <end position="463"/>
    </location>
</feature>
<evidence type="ECO:0000313" key="6">
    <source>
        <dbReference type="Proteomes" id="UP001168990"/>
    </source>
</evidence>
<name>A0AA39FUI3_9HYME</name>
<evidence type="ECO:0000256" key="2">
    <source>
        <dbReference type="SAM" id="Coils"/>
    </source>
</evidence>
<feature type="region of interest" description="Disordered" evidence="3">
    <location>
        <begin position="534"/>
        <end position="609"/>
    </location>
</feature>
<feature type="compositionally biased region" description="Polar residues" evidence="3">
    <location>
        <begin position="587"/>
        <end position="606"/>
    </location>
</feature>
<accession>A0AA39FUI3</accession>
<feature type="region of interest" description="Disordered" evidence="3">
    <location>
        <begin position="403"/>
        <end position="466"/>
    </location>
</feature>
<reference evidence="5" key="1">
    <citation type="journal article" date="2023" name="bioRxiv">
        <title>Scaffold-level genome assemblies of two parasitoid biocontrol wasps reveal the parthenogenesis mechanism and an associated novel virus.</title>
        <authorList>
            <person name="Inwood S."/>
            <person name="Skelly J."/>
            <person name="Guhlin J."/>
            <person name="Harrop T."/>
            <person name="Goldson S."/>
            <person name="Dearden P."/>
        </authorList>
    </citation>
    <scope>NUCLEOTIDE SEQUENCE</scope>
    <source>
        <strain evidence="5">Irish</strain>
        <tissue evidence="5">Whole body</tissue>
    </source>
</reference>
<dbReference type="AlphaFoldDB" id="A0AA39FUI3"/>
<dbReference type="InterPro" id="IPR057464">
    <property type="entry name" value="CCDC174_GRSR"/>
</dbReference>
<dbReference type="Pfam" id="PF13300">
    <property type="entry name" value="DUF4078"/>
    <property type="match status" value="1"/>
</dbReference>